<dbReference type="RefSeq" id="WP_133755437.1">
    <property type="nucleotide sequence ID" value="NZ_SOAW01000002.1"/>
</dbReference>
<proteinExistence type="predicted"/>
<dbReference type="AlphaFoldDB" id="A0A4R7J463"/>
<comment type="caution">
    <text evidence="1">The sequence shown here is derived from an EMBL/GenBank/DDBJ whole genome shotgun (WGS) entry which is preliminary data.</text>
</comment>
<protein>
    <submittedName>
        <fullName evidence="1">Uncharacterized protein</fullName>
    </submittedName>
</protein>
<sequence>MIFCRRCDRTFVTRTARTYHRCGTDEYDTDRYETDHEHDPEPWESDLAEDRMLQQMEGG</sequence>
<name>A0A4R7J463_9ACTN</name>
<evidence type="ECO:0000313" key="1">
    <source>
        <dbReference type="EMBL" id="TDT31129.1"/>
    </source>
</evidence>
<reference evidence="1 2" key="1">
    <citation type="submission" date="2019-03" db="EMBL/GenBank/DDBJ databases">
        <title>Genomic Encyclopedia of Archaeal and Bacterial Type Strains, Phase II (KMG-II): from individual species to whole genera.</title>
        <authorList>
            <person name="Goeker M."/>
        </authorList>
    </citation>
    <scope>NUCLEOTIDE SEQUENCE [LARGE SCALE GENOMIC DNA]</scope>
    <source>
        <strain evidence="1 2">DSM 24323</strain>
    </source>
</reference>
<keyword evidence="2" id="KW-1185">Reference proteome</keyword>
<accession>A0A4R7J463</accession>
<dbReference type="Proteomes" id="UP000295371">
    <property type="component" value="Unassembled WGS sequence"/>
</dbReference>
<gene>
    <name evidence="1" type="ORF">CLV29_2542</name>
</gene>
<dbReference type="EMBL" id="SOAW01000002">
    <property type="protein sequence ID" value="TDT31129.1"/>
    <property type="molecule type" value="Genomic_DNA"/>
</dbReference>
<evidence type="ECO:0000313" key="2">
    <source>
        <dbReference type="Proteomes" id="UP000295371"/>
    </source>
</evidence>
<organism evidence="1 2">
    <name type="scientific">Naumannella halotolerans</name>
    <dbReference type="NCBI Taxonomy" id="993414"/>
    <lineage>
        <taxon>Bacteria</taxon>
        <taxon>Bacillati</taxon>
        <taxon>Actinomycetota</taxon>
        <taxon>Actinomycetes</taxon>
        <taxon>Propionibacteriales</taxon>
        <taxon>Propionibacteriaceae</taxon>
        <taxon>Naumannella</taxon>
    </lineage>
</organism>